<reference evidence="5 6" key="1">
    <citation type="submission" date="2018-10" db="EMBL/GenBank/DDBJ databases">
        <title>Draft genome sequence of Bacillus salarius IM0101, isolated from a hypersaline soil in Inner Mongolia, China.</title>
        <authorList>
            <person name="Yamprayoonswat W."/>
            <person name="Boonvisut S."/>
            <person name="Jumpathong W."/>
            <person name="Sittihan S."/>
            <person name="Ruangsuj P."/>
            <person name="Wanthongcharoen S."/>
            <person name="Thongpramul N."/>
            <person name="Pimmason S."/>
            <person name="Yu B."/>
            <person name="Yasawong M."/>
        </authorList>
    </citation>
    <scope>NUCLEOTIDE SEQUENCE [LARGE SCALE GENOMIC DNA]</scope>
    <source>
        <strain evidence="5 6">IM0101</strain>
    </source>
</reference>
<evidence type="ECO:0000256" key="2">
    <source>
        <dbReference type="SAM" id="MobiDB-lite"/>
    </source>
</evidence>
<comment type="caution">
    <text evidence="5">The sequence shown here is derived from an EMBL/GenBank/DDBJ whole genome shotgun (WGS) entry which is preliminary data.</text>
</comment>
<keyword evidence="3" id="KW-0472">Membrane</keyword>
<dbReference type="InterPro" id="IPR010090">
    <property type="entry name" value="Phage_tape_meas"/>
</dbReference>
<feature type="transmembrane region" description="Helical" evidence="3">
    <location>
        <begin position="470"/>
        <end position="490"/>
    </location>
</feature>
<dbReference type="EMBL" id="RBVX01000095">
    <property type="protein sequence ID" value="RSL29100.1"/>
    <property type="molecule type" value="Genomic_DNA"/>
</dbReference>
<dbReference type="Proteomes" id="UP000275076">
    <property type="component" value="Unassembled WGS sequence"/>
</dbReference>
<keyword evidence="3" id="KW-1133">Transmembrane helix</keyword>
<feature type="region of interest" description="Disordered" evidence="2">
    <location>
        <begin position="664"/>
        <end position="684"/>
    </location>
</feature>
<keyword evidence="1" id="KW-1188">Viral release from host cell</keyword>
<accession>A0A3R9NYT5</accession>
<evidence type="ECO:0000313" key="6">
    <source>
        <dbReference type="Proteomes" id="UP000275076"/>
    </source>
</evidence>
<sequence>MAYDLTARLRLKDDMSGKLRRAGRNANKSGGSFRKMGAAAAGAAGSVIALGGAIATSMVTTSIIRMGATFDTEMGRVSAVTGATGDELDSMRAKAKEMGETTMFSATQSAEAIGFLGMAGFETNEIMASVEDTMALAAAGQLELGRAADISSNILSGFNLEAEEMGRVSDVLAKAAASANTDVEQLGGAMSYVAPVAASMGMSIEDTAGAIGILSNAGIQGQRAGTALRGMFSQLQMATGRTADKLEELGVSTEDVNPSVNSLSDILETLSDAGADSSDAMALVGQEAGPALARMLSEGSEGLDEMIAKMEDSEGAAQEMSDTVNDNLMGDFRKLRSAIEGVGLEIYERMEPALRDLTQQAKDFTGVASAFISFLSGDKIEAYDKLSEIFGVINDGKGDVRELSQLTNEDMLARAFGDEGAQKVQNMIGHFQTFEGILNDVVSWLEDAYQSAKDVANYVIDNWPQIKTTVMTVVGAFIALRLAILGITIVETITKLIYGFTTALAAAKFAVWAFNTALYANPIAWIVGLIVGFIAVLVLLYIHVEDVRDNMISAWRDLKRSTAIVWNGIKSNIVTAINGILRMVNKLIDALNLLPKVDIGNVGLMDQPEMPSVVAQETTSMSPMAYRGVDGSNYSGLDNVPYDGYVSRLHKDEAVLDRDDAKEWREGKSGGGNNGAINVNFNGDMHVRSDDDIDRLAKSFARELRKSQEKGA</sequence>
<evidence type="ECO:0000256" key="1">
    <source>
        <dbReference type="ARBA" id="ARBA00022612"/>
    </source>
</evidence>
<dbReference type="PANTHER" id="PTHR37813:SF1">
    <property type="entry name" value="FELS-2 PROPHAGE PROTEIN"/>
    <property type="match status" value="1"/>
</dbReference>
<name>A0A3R9NYT5_9BACI</name>
<dbReference type="RefSeq" id="WP_125563179.1">
    <property type="nucleotide sequence ID" value="NZ_RBVX01000095.1"/>
</dbReference>
<evidence type="ECO:0000259" key="4">
    <source>
        <dbReference type="Pfam" id="PF10145"/>
    </source>
</evidence>
<organism evidence="5 6">
    <name type="scientific">Salibacterium salarium</name>
    <dbReference type="NCBI Taxonomy" id="284579"/>
    <lineage>
        <taxon>Bacteria</taxon>
        <taxon>Bacillati</taxon>
        <taxon>Bacillota</taxon>
        <taxon>Bacilli</taxon>
        <taxon>Bacillales</taxon>
        <taxon>Bacillaceae</taxon>
    </lineage>
</organism>
<evidence type="ECO:0000313" key="5">
    <source>
        <dbReference type="EMBL" id="RSL29100.1"/>
    </source>
</evidence>
<dbReference type="AlphaFoldDB" id="A0A3R9NYT5"/>
<keyword evidence="6" id="KW-1185">Reference proteome</keyword>
<feature type="domain" description="Phage tail tape measure protein" evidence="4">
    <location>
        <begin position="92"/>
        <end position="280"/>
    </location>
</feature>
<dbReference type="OrthoDB" id="28713at2"/>
<gene>
    <name evidence="5" type="ORF">D7Z54_33085</name>
</gene>
<dbReference type="NCBIfam" id="TIGR01760">
    <property type="entry name" value="tape_meas_TP901"/>
    <property type="match status" value="1"/>
</dbReference>
<proteinExistence type="predicted"/>
<evidence type="ECO:0000256" key="3">
    <source>
        <dbReference type="SAM" id="Phobius"/>
    </source>
</evidence>
<feature type="transmembrane region" description="Helical" evidence="3">
    <location>
        <begin position="497"/>
        <end position="517"/>
    </location>
</feature>
<feature type="transmembrane region" description="Helical" evidence="3">
    <location>
        <begin position="523"/>
        <end position="542"/>
    </location>
</feature>
<dbReference type="Pfam" id="PF10145">
    <property type="entry name" value="PhageMin_Tail"/>
    <property type="match status" value="1"/>
</dbReference>
<dbReference type="PANTHER" id="PTHR37813">
    <property type="entry name" value="FELS-2 PROPHAGE PROTEIN"/>
    <property type="match status" value="1"/>
</dbReference>
<protein>
    <submittedName>
        <fullName evidence="5">Phage tail tape measure protein</fullName>
    </submittedName>
</protein>
<keyword evidence="3" id="KW-0812">Transmembrane</keyword>